<evidence type="ECO:0000256" key="1">
    <source>
        <dbReference type="ARBA" id="ARBA00009831"/>
    </source>
</evidence>
<dbReference type="PANTHER" id="PTHR34007">
    <property type="entry name" value="AEROLYSIN-LIKE PROTEIN-RELATED"/>
    <property type="match status" value="1"/>
</dbReference>
<name>A0A3M6U740_POCDA</name>
<keyword evidence="6" id="KW-1185">Reference proteome</keyword>
<evidence type="ECO:0000256" key="3">
    <source>
        <dbReference type="SAM" id="SignalP"/>
    </source>
</evidence>
<sequence length="542" mass="61086">MASLAFKLLLYLVTLCTFPSSTLQACTQFTDMEAEMAKKGYTYCPHKDDKLYMAGFTRKQGTDDLRDFKTFLCCQPPLEHRKKPYTCTSADWDMSFSREGWAICPSGHFLRELHRGESHELKSIKWATCCKPALHPHWYKQCYEQDVGQGMKCTKNGHYVVGIHRGASEKLSSINKLRCCNMYDSRRHQTEASLNALEPLVLKSVLDVKTRVMDITQNNLALLANHLGYGWAGGCRGRVAGQDFVRDGDSWRSHYQQGCSGYMSTTRLKIHFGNFSFRVKNIDYGKPEIESMKPIVQDVGELKNLDSQKVKSTIARQIKTVRTVTHSSSTRFKSGWGTSITLSYKSPGLVGEVATGTFKASVTLSGGRESAQLNTNENGDINWDIVQVKESQKTEGNSGSSYQITTSQKKVNVPYKATIQAQFTATLDGFLIWGGGPNGDNPNYHESYRGSGERPIFKYQIGTKKVPFYKFLKRASQRGDSPWLWNLMKQDWPYVKTIIDILTDETLYEFDLEGKFHDMAGLDFNVQWDDVAVGSGNSTIIA</sequence>
<dbReference type="Pfam" id="PF01117">
    <property type="entry name" value="Aerolysin"/>
    <property type="match status" value="1"/>
</dbReference>
<dbReference type="SUPFAM" id="SSF56973">
    <property type="entry name" value="Aerolisin/ETX pore-forming domain"/>
    <property type="match status" value="1"/>
</dbReference>
<keyword evidence="3" id="KW-0732">Signal</keyword>
<feature type="signal peptide" evidence="3">
    <location>
        <begin position="1"/>
        <end position="24"/>
    </location>
</feature>
<dbReference type="EMBL" id="RCHS01002116">
    <property type="protein sequence ID" value="RMX49502.1"/>
    <property type="molecule type" value="Genomic_DNA"/>
</dbReference>
<dbReference type="OrthoDB" id="5950738at2759"/>
<dbReference type="InterPro" id="IPR053280">
    <property type="entry name" value="Aerolysin-like_pore-former"/>
</dbReference>
<keyword evidence="2" id="KW-1015">Disulfide bond</keyword>
<feature type="chain" id="PRO_5017996311" description="Aerolysin-like C-terminal domain-containing protein" evidence="3">
    <location>
        <begin position="25"/>
        <end position="542"/>
    </location>
</feature>
<dbReference type="SMART" id="SM00999">
    <property type="entry name" value="Aerolysin"/>
    <property type="match status" value="1"/>
</dbReference>
<protein>
    <recommendedName>
        <fullName evidence="4">Aerolysin-like C-terminal domain-containing protein</fullName>
    </recommendedName>
</protein>
<evidence type="ECO:0000256" key="2">
    <source>
        <dbReference type="ARBA" id="ARBA00023157"/>
    </source>
</evidence>
<comment type="caution">
    <text evidence="5">The sequence shown here is derived from an EMBL/GenBank/DDBJ whole genome shotgun (WGS) entry which is preliminary data.</text>
</comment>
<evidence type="ECO:0000259" key="4">
    <source>
        <dbReference type="SMART" id="SM00999"/>
    </source>
</evidence>
<gene>
    <name evidence="5" type="ORF">pdam_00019469</name>
</gene>
<dbReference type="PANTHER" id="PTHR34007:SF1">
    <property type="entry name" value="AEROLYSIN-LIKE PROTEIN-RELATED"/>
    <property type="match status" value="1"/>
</dbReference>
<accession>A0A3M6U740</accession>
<dbReference type="AlphaFoldDB" id="A0A3M6U740"/>
<proteinExistence type="inferred from homology"/>
<dbReference type="PROSITE" id="PS51257">
    <property type="entry name" value="PROKAR_LIPOPROTEIN"/>
    <property type="match status" value="1"/>
</dbReference>
<dbReference type="Gene3D" id="3.30.412.10">
    <property type="entry name" value="Proaerolysin, chain A, domain 2"/>
    <property type="match status" value="2"/>
</dbReference>
<dbReference type="CDD" id="cd20219">
    <property type="entry name" value="PFM_physalysin-1-like"/>
    <property type="match status" value="1"/>
</dbReference>
<dbReference type="InterPro" id="IPR055267">
    <property type="entry name" value="Aerolysin-like_C"/>
</dbReference>
<comment type="similarity">
    <text evidence="1">Belongs to the aerolysin family.</text>
</comment>
<evidence type="ECO:0000313" key="5">
    <source>
        <dbReference type="EMBL" id="RMX49502.1"/>
    </source>
</evidence>
<organism evidence="5 6">
    <name type="scientific">Pocillopora damicornis</name>
    <name type="common">Cauliflower coral</name>
    <name type="synonym">Millepora damicornis</name>
    <dbReference type="NCBI Taxonomy" id="46731"/>
    <lineage>
        <taxon>Eukaryota</taxon>
        <taxon>Metazoa</taxon>
        <taxon>Cnidaria</taxon>
        <taxon>Anthozoa</taxon>
        <taxon>Hexacorallia</taxon>
        <taxon>Scleractinia</taxon>
        <taxon>Astrocoeniina</taxon>
        <taxon>Pocilloporidae</taxon>
        <taxon>Pocillopora</taxon>
    </lineage>
</organism>
<evidence type="ECO:0000313" key="6">
    <source>
        <dbReference type="Proteomes" id="UP000275408"/>
    </source>
</evidence>
<reference evidence="5 6" key="1">
    <citation type="journal article" date="2018" name="Sci. Rep.">
        <title>Comparative analysis of the Pocillopora damicornis genome highlights role of immune system in coral evolution.</title>
        <authorList>
            <person name="Cunning R."/>
            <person name="Bay R.A."/>
            <person name="Gillette P."/>
            <person name="Baker A.C."/>
            <person name="Traylor-Knowles N."/>
        </authorList>
    </citation>
    <scope>NUCLEOTIDE SEQUENCE [LARGE SCALE GENOMIC DNA]</scope>
    <source>
        <strain evidence="5">RSMAS</strain>
        <tissue evidence="5">Whole animal</tissue>
    </source>
</reference>
<feature type="domain" description="Aerolysin-like C-terminal" evidence="4">
    <location>
        <begin position="203"/>
        <end position="539"/>
    </location>
</feature>
<dbReference type="Proteomes" id="UP000275408">
    <property type="component" value="Unassembled WGS sequence"/>
</dbReference>